<reference evidence="3" key="1">
    <citation type="submission" date="2021-12" db="EMBL/GenBank/DDBJ databases">
        <title>Prjna785345.</title>
        <authorList>
            <person name="Rujirawat T."/>
            <person name="Krajaejun T."/>
        </authorList>
    </citation>
    <scope>NUCLEOTIDE SEQUENCE</scope>
    <source>
        <strain evidence="3">Pi057C3</strain>
    </source>
</reference>
<feature type="region of interest" description="Disordered" evidence="2">
    <location>
        <begin position="251"/>
        <end position="378"/>
    </location>
</feature>
<dbReference type="AlphaFoldDB" id="A0AAD5M619"/>
<evidence type="ECO:0000313" key="3">
    <source>
        <dbReference type="EMBL" id="KAJ0404189.1"/>
    </source>
</evidence>
<keyword evidence="4" id="KW-1185">Reference proteome</keyword>
<evidence type="ECO:0000256" key="1">
    <source>
        <dbReference type="SAM" id="Coils"/>
    </source>
</evidence>
<feature type="coiled-coil region" evidence="1">
    <location>
        <begin position="127"/>
        <end position="249"/>
    </location>
</feature>
<dbReference type="Proteomes" id="UP001209570">
    <property type="component" value="Unassembled WGS sequence"/>
</dbReference>
<dbReference type="EMBL" id="JAKCXM010000067">
    <property type="protein sequence ID" value="KAJ0404189.1"/>
    <property type="molecule type" value="Genomic_DNA"/>
</dbReference>
<proteinExistence type="predicted"/>
<organism evidence="3 4">
    <name type="scientific">Pythium insidiosum</name>
    <name type="common">Pythiosis disease agent</name>
    <dbReference type="NCBI Taxonomy" id="114742"/>
    <lineage>
        <taxon>Eukaryota</taxon>
        <taxon>Sar</taxon>
        <taxon>Stramenopiles</taxon>
        <taxon>Oomycota</taxon>
        <taxon>Peronosporomycetes</taxon>
        <taxon>Pythiales</taxon>
        <taxon>Pythiaceae</taxon>
        <taxon>Pythium</taxon>
    </lineage>
</organism>
<protein>
    <submittedName>
        <fullName evidence="3">Uncharacterized protein</fullName>
    </submittedName>
</protein>
<name>A0AAD5M619_PYTIN</name>
<keyword evidence="1" id="KW-0175">Coiled coil</keyword>
<accession>A0AAD5M619</accession>
<gene>
    <name evidence="3" type="ORF">P43SY_002032</name>
</gene>
<sequence>MSVNAAFSIAFNPNAQLFRNLRDATSTPVRRPDSESEDNASSSDGSVTLRDIDDELVDQVRELTTANEALERETQETYELLDQMQWHIESLEEHQHALVAYVNKLCNDVKTVKRRGVWQKIEYDKERQQLVEELFSWKRQAEELKSREQDALAAAEANAAWEAACLNQTIEQLQGEVLALKTELETAQEELSRRASVAKASEESEQMLEALKELVIELKGQVDDLEQHKAKSNDEIRQLRDLLENQELAIDSASYSTDATSPSDEKERISSSSTDTMESEVTTEDPSTQEHPLEPPLGVSVKAIVSNQENEDDVDNEEKALTPESPVCGQPGNQEDEKEMAITPPVSSKSAMSSLMDEETDDERDSLCESPLVTPRHSDSFFDRLSFFSGTFSKAPV</sequence>
<evidence type="ECO:0000256" key="2">
    <source>
        <dbReference type="SAM" id="MobiDB-lite"/>
    </source>
</evidence>
<feature type="compositionally biased region" description="Polar residues" evidence="2">
    <location>
        <begin position="253"/>
        <end position="262"/>
    </location>
</feature>
<comment type="caution">
    <text evidence="3">The sequence shown here is derived from an EMBL/GenBank/DDBJ whole genome shotgun (WGS) entry which is preliminary data.</text>
</comment>
<evidence type="ECO:0000313" key="4">
    <source>
        <dbReference type="Proteomes" id="UP001209570"/>
    </source>
</evidence>
<feature type="region of interest" description="Disordered" evidence="2">
    <location>
        <begin position="22"/>
        <end position="48"/>
    </location>
</feature>
<dbReference type="Gene3D" id="1.20.5.1700">
    <property type="match status" value="1"/>
</dbReference>